<evidence type="ECO:0000256" key="3">
    <source>
        <dbReference type="ARBA" id="ARBA00022679"/>
    </source>
</evidence>
<dbReference type="Proteomes" id="UP000323876">
    <property type="component" value="Unassembled WGS sequence"/>
</dbReference>
<dbReference type="AlphaFoldDB" id="A0A5N0EFV0"/>
<dbReference type="Gene3D" id="3.40.50.150">
    <property type="entry name" value="Vaccinia Virus protein VP39"/>
    <property type="match status" value="1"/>
</dbReference>
<keyword evidence="3 8" id="KW-0808">Transferase</keyword>
<reference evidence="8 9" key="1">
    <citation type="submission" date="2019-09" db="EMBL/GenBank/DDBJ databases">
        <authorList>
            <person name="Wang X."/>
        </authorList>
    </citation>
    <scope>NUCLEOTIDE SEQUENCE [LARGE SCALE GENOMIC DNA]</scope>
    <source>
        <strain evidence="8 9">CICC 11023</strain>
    </source>
</reference>
<dbReference type="Pfam" id="PF02353">
    <property type="entry name" value="CMAS"/>
    <property type="match status" value="1"/>
</dbReference>
<evidence type="ECO:0000256" key="1">
    <source>
        <dbReference type="ARBA" id="ARBA00010815"/>
    </source>
</evidence>
<dbReference type="InterPro" id="IPR050723">
    <property type="entry name" value="CFA/CMAS"/>
</dbReference>
<protein>
    <submittedName>
        <fullName evidence="8">Methyltransferase domain-containing protein</fullName>
    </submittedName>
</protein>
<dbReference type="InterPro" id="IPR047672">
    <property type="entry name" value="CMAS_actinobact"/>
</dbReference>
<dbReference type="SUPFAM" id="SSF53335">
    <property type="entry name" value="S-adenosyl-L-methionine-dependent methyltransferases"/>
    <property type="match status" value="1"/>
</dbReference>
<keyword evidence="5" id="KW-0443">Lipid metabolism</keyword>
<name>A0A5N0EFV0_9NOCA</name>
<evidence type="ECO:0000256" key="7">
    <source>
        <dbReference type="PIRSR" id="PIRSR003085-2"/>
    </source>
</evidence>
<dbReference type="GO" id="GO:0032259">
    <property type="term" value="P:methylation"/>
    <property type="evidence" value="ECO:0007669"/>
    <property type="project" value="UniProtKB-KW"/>
</dbReference>
<keyword evidence="2 8" id="KW-0489">Methyltransferase</keyword>
<proteinExistence type="inferred from homology"/>
<dbReference type="GO" id="GO:0008610">
    <property type="term" value="P:lipid biosynthetic process"/>
    <property type="evidence" value="ECO:0007669"/>
    <property type="project" value="InterPro"/>
</dbReference>
<dbReference type="RefSeq" id="WP_150403024.1">
    <property type="nucleotide sequence ID" value="NZ_VXLC01000006.1"/>
</dbReference>
<keyword evidence="4" id="KW-0949">S-adenosyl-L-methionine</keyword>
<dbReference type="EMBL" id="VXLC01000006">
    <property type="protein sequence ID" value="KAA8887449.1"/>
    <property type="molecule type" value="Genomic_DNA"/>
</dbReference>
<evidence type="ECO:0000256" key="5">
    <source>
        <dbReference type="ARBA" id="ARBA00023098"/>
    </source>
</evidence>
<dbReference type="InterPro" id="IPR003333">
    <property type="entry name" value="CMAS"/>
</dbReference>
<feature type="binding site" evidence="7">
    <location>
        <begin position="92"/>
        <end position="97"/>
    </location>
    <ligand>
        <name>S-adenosyl-L-methionine</name>
        <dbReference type="ChEBI" id="CHEBI:59789"/>
    </ligand>
</feature>
<evidence type="ECO:0000313" key="9">
    <source>
        <dbReference type="Proteomes" id="UP000323876"/>
    </source>
</evidence>
<feature type="active site" evidence="6">
    <location>
        <position position="272"/>
    </location>
</feature>
<keyword evidence="9" id="KW-1185">Reference proteome</keyword>
<feature type="binding site" evidence="7">
    <location>
        <begin position="121"/>
        <end position="122"/>
    </location>
    <ligand>
        <name>S-adenosyl-L-methionine</name>
        <dbReference type="ChEBI" id="CHEBI:59789"/>
    </ligand>
</feature>
<dbReference type="OrthoDB" id="9782855at2"/>
<comment type="caution">
    <text evidence="8">The sequence shown here is derived from an EMBL/GenBank/DDBJ whole genome shotgun (WGS) entry which is preliminary data.</text>
</comment>
<sequence>MTRTPFYAEVQTHYDLSDDFFALFLDPTRTYSCAYFEQDDYTLEQAQRAKIDLALGKCDLRPGLTLLDIGCGWGSTMMRALECYDVKVIGLTLSKNQHGYVQSMLDEGGYGGRAEVRLQGWEEFDGKVDRIVSIGAFEHFRHERYAEFFDFAYRILPEDGRMLLHSIVIYGLTYLREHDIKFDRTDIDFFRFIRDVIFPGGQLPFHSSKFPPGIQQYAEDAGFSIERIHPLQLHYAKTLDLWAAALSERRDEAEALCGPDTYQTYMRYLTGCAHHFRAGHIDVMQFTCVK</sequence>
<comment type="similarity">
    <text evidence="1">Belongs to the CFA/CMAS family.</text>
</comment>
<evidence type="ECO:0000256" key="2">
    <source>
        <dbReference type="ARBA" id="ARBA00022603"/>
    </source>
</evidence>
<evidence type="ECO:0000256" key="6">
    <source>
        <dbReference type="PIRSR" id="PIRSR003085-1"/>
    </source>
</evidence>
<dbReference type="CDD" id="cd02440">
    <property type="entry name" value="AdoMet_MTases"/>
    <property type="match status" value="1"/>
</dbReference>
<dbReference type="GO" id="GO:0008168">
    <property type="term" value="F:methyltransferase activity"/>
    <property type="evidence" value="ECO:0007669"/>
    <property type="project" value="UniProtKB-KW"/>
</dbReference>
<evidence type="ECO:0000313" key="8">
    <source>
        <dbReference type="EMBL" id="KAA8887449.1"/>
    </source>
</evidence>
<feature type="binding site" evidence="7">
    <location>
        <begin position="31"/>
        <end position="32"/>
    </location>
    <ligand>
        <name>S-adenosyl-L-methionine</name>
        <dbReference type="ChEBI" id="CHEBI:59789"/>
    </ligand>
</feature>
<feature type="binding site" evidence="7">
    <location>
        <begin position="66"/>
        <end position="74"/>
    </location>
    <ligand>
        <name>S-adenosyl-L-methionine</name>
        <dbReference type="ChEBI" id="CHEBI:59789"/>
    </ligand>
</feature>
<gene>
    <name evidence="8" type="ORF">F3087_17290</name>
</gene>
<dbReference type="FunFam" id="3.40.50.150:FF:000115">
    <property type="entry name" value="Cyclopropane mycolic acid synthase 1"/>
    <property type="match status" value="1"/>
</dbReference>
<dbReference type="PANTHER" id="PTHR43667">
    <property type="entry name" value="CYCLOPROPANE-FATTY-ACYL-PHOSPHOLIPID SYNTHASE"/>
    <property type="match status" value="1"/>
</dbReference>
<dbReference type="PIRSF" id="PIRSF003085">
    <property type="entry name" value="CMAS"/>
    <property type="match status" value="1"/>
</dbReference>
<evidence type="ECO:0000256" key="4">
    <source>
        <dbReference type="ARBA" id="ARBA00022691"/>
    </source>
</evidence>
<organism evidence="8 9">
    <name type="scientific">Nocardia colli</name>
    <dbReference type="NCBI Taxonomy" id="2545717"/>
    <lineage>
        <taxon>Bacteria</taxon>
        <taxon>Bacillati</taxon>
        <taxon>Actinomycetota</taxon>
        <taxon>Actinomycetes</taxon>
        <taxon>Mycobacteriales</taxon>
        <taxon>Nocardiaceae</taxon>
        <taxon>Nocardia</taxon>
    </lineage>
</organism>
<dbReference type="InterPro" id="IPR029063">
    <property type="entry name" value="SAM-dependent_MTases_sf"/>
</dbReference>
<dbReference type="PANTHER" id="PTHR43667:SF1">
    <property type="entry name" value="CYCLOPROPANE-FATTY-ACYL-PHOSPHOLIPID SYNTHASE"/>
    <property type="match status" value="1"/>
</dbReference>
<dbReference type="NCBIfam" id="NF040660">
    <property type="entry name" value="mycolic_MTase"/>
    <property type="match status" value="1"/>
</dbReference>
<accession>A0A5N0EFV0</accession>